<gene>
    <name evidence="5" type="ORF">KHA93_17190</name>
</gene>
<keyword evidence="3 5" id="KW-0378">Hydrolase</keyword>
<comment type="caution">
    <text evidence="5">The sequence shown here is derived from an EMBL/GenBank/DDBJ whole genome shotgun (WGS) entry which is preliminary data.</text>
</comment>
<dbReference type="RefSeq" id="WP_213111852.1">
    <property type="nucleotide sequence ID" value="NZ_JAGYPJ010000001.1"/>
</dbReference>
<keyword evidence="4" id="KW-0460">Magnesium</keyword>
<dbReference type="Gene3D" id="1.10.150.520">
    <property type="match status" value="1"/>
</dbReference>
<dbReference type="PRINTS" id="PR00413">
    <property type="entry name" value="HADHALOGNASE"/>
</dbReference>
<sequence>MIKAVIFDLDGTLLDRDNSVKKFIHAQYERLIEYVGNVPHETYISRFVELDCRGYVWKDKVYQQMVEEFNIQNISWEDLLQDYIEEFKHYCVAFPNLINMLDDLRKQVRLGIISNGFGQFQMDNIKALGIEHYFDAILISEWEGMKKPNPDIFRKAATSLNVLPHECIYVGDHPENDVRGAQNAGMIGVWKKDPEWHQVEADYIIEDLLDITNIIKRGKAEHEF</sequence>
<dbReference type="SUPFAM" id="SSF56784">
    <property type="entry name" value="HAD-like"/>
    <property type="match status" value="1"/>
</dbReference>
<dbReference type="Proteomes" id="UP000682713">
    <property type="component" value="Unassembled WGS sequence"/>
</dbReference>
<comment type="cofactor">
    <cofactor evidence="1">
        <name>Mg(2+)</name>
        <dbReference type="ChEBI" id="CHEBI:18420"/>
    </cofactor>
</comment>
<dbReference type="NCBIfam" id="TIGR01549">
    <property type="entry name" value="HAD-SF-IA-v1"/>
    <property type="match status" value="1"/>
</dbReference>
<dbReference type="InterPro" id="IPR006439">
    <property type="entry name" value="HAD-SF_hydro_IA"/>
</dbReference>
<organism evidence="5 6">
    <name type="scientific">Lederbergia citrisecunda</name>
    <dbReference type="NCBI Taxonomy" id="2833583"/>
    <lineage>
        <taxon>Bacteria</taxon>
        <taxon>Bacillati</taxon>
        <taxon>Bacillota</taxon>
        <taxon>Bacilli</taxon>
        <taxon>Bacillales</taxon>
        <taxon>Bacillaceae</taxon>
        <taxon>Lederbergia</taxon>
    </lineage>
</organism>
<dbReference type="InterPro" id="IPR041492">
    <property type="entry name" value="HAD_2"/>
</dbReference>
<keyword evidence="2" id="KW-0479">Metal-binding</keyword>
<proteinExistence type="predicted"/>
<keyword evidence="6" id="KW-1185">Reference proteome</keyword>
<evidence type="ECO:0000256" key="2">
    <source>
        <dbReference type="ARBA" id="ARBA00022723"/>
    </source>
</evidence>
<protein>
    <submittedName>
        <fullName evidence="5">HAD family hydrolase</fullName>
    </submittedName>
</protein>
<dbReference type="Pfam" id="PF13419">
    <property type="entry name" value="HAD_2"/>
    <property type="match status" value="1"/>
</dbReference>
<dbReference type="InterPro" id="IPR051400">
    <property type="entry name" value="HAD-like_hydrolase"/>
</dbReference>
<evidence type="ECO:0000256" key="4">
    <source>
        <dbReference type="ARBA" id="ARBA00022842"/>
    </source>
</evidence>
<dbReference type="SFLD" id="SFLDG01135">
    <property type="entry name" value="C1.5.6:_HAD__Beta-PGM__Phospha"/>
    <property type="match status" value="1"/>
</dbReference>
<dbReference type="PANTHER" id="PTHR46470:SF2">
    <property type="entry name" value="GLYCERALDEHYDE 3-PHOSPHATE PHOSPHATASE"/>
    <property type="match status" value="1"/>
</dbReference>
<evidence type="ECO:0000313" key="6">
    <source>
        <dbReference type="Proteomes" id="UP000682713"/>
    </source>
</evidence>
<name>A0A942TN56_9BACI</name>
<dbReference type="Gene3D" id="3.40.50.1000">
    <property type="entry name" value="HAD superfamily/HAD-like"/>
    <property type="match status" value="1"/>
</dbReference>
<dbReference type="PANTHER" id="PTHR46470">
    <property type="entry name" value="N-ACYLNEURAMINATE-9-PHOSPHATASE"/>
    <property type="match status" value="1"/>
</dbReference>
<accession>A0A942TN56</accession>
<reference evidence="5 6" key="1">
    <citation type="submission" date="2021-05" db="EMBL/GenBank/DDBJ databases">
        <title>Novel Bacillus species.</title>
        <authorList>
            <person name="Liu G."/>
        </authorList>
    </citation>
    <scope>NUCLEOTIDE SEQUENCE [LARGE SCALE GENOMIC DNA]</scope>
    <source>
        <strain evidence="5 6">FJAT-49732</strain>
    </source>
</reference>
<evidence type="ECO:0000256" key="1">
    <source>
        <dbReference type="ARBA" id="ARBA00001946"/>
    </source>
</evidence>
<dbReference type="GO" id="GO:0044281">
    <property type="term" value="P:small molecule metabolic process"/>
    <property type="evidence" value="ECO:0007669"/>
    <property type="project" value="UniProtKB-ARBA"/>
</dbReference>
<dbReference type="GO" id="GO:0016791">
    <property type="term" value="F:phosphatase activity"/>
    <property type="evidence" value="ECO:0007669"/>
    <property type="project" value="TreeGrafter"/>
</dbReference>
<dbReference type="AlphaFoldDB" id="A0A942TN56"/>
<dbReference type="NCBIfam" id="TIGR01509">
    <property type="entry name" value="HAD-SF-IA-v3"/>
    <property type="match status" value="1"/>
</dbReference>
<dbReference type="InterPro" id="IPR023214">
    <property type="entry name" value="HAD_sf"/>
</dbReference>
<dbReference type="GO" id="GO:0046872">
    <property type="term" value="F:metal ion binding"/>
    <property type="evidence" value="ECO:0007669"/>
    <property type="project" value="UniProtKB-KW"/>
</dbReference>
<dbReference type="SFLD" id="SFLDG01129">
    <property type="entry name" value="C1.5:_HAD__Beta-PGM__Phosphata"/>
    <property type="match status" value="1"/>
</dbReference>
<evidence type="ECO:0000313" key="5">
    <source>
        <dbReference type="EMBL" id="MBS4201371.1"/>
    </source>
</evidence>
<evidence type="ECO:0000256" key="3">
    <source>
        <dbReference type="ARBA" id="ARBA00022801"/>
    </source>
</evidence>
<dbReference type="InterPro" id="IPR036412">
    <property type="entry name" value="HAD-like_sf"/>
</dbReference>
<dbReference type="EMBL" id="JAGYPJ010000001">
    <property type="protein sequence ID" value="MBS4201371.1"/>
    <property type="molecule type" value="Genomic_DNA"/>
</dbReference>
<dbReference type="SFLD" id="SFLDS00003">
    <property type="entry name" value="Haloacid_Dehalogenase"/>
    <property type="match status" value="1"/>
</dbReference>